<organism evidence="1 2">
    <name type="scientific">Catharanthus roseus</name>
    <name type="common">Madagascar periwinkle</name>
    <name type="synonym">Vinca rosea</name>
    <dbReference type="NCBI Taxonomy" id="4058"/>
    <lineage>
        <taxon>Eukaryota</taxon>
        <taxon>Viridiplantae</taxon>
        <taxon>Streptophyta</taxon>
        <taxon>Embryophyta</taxon>
        <taxon>Tracheophyta</taxon>
        <taxon>Spermatophyta</taxon>
        <taxon>Magnoliopsida</taxon>
        <taxon>eudicotyledons</taxon>
        <taxon>Gunneridae</taxon>
        <taxon>Pentapetalae</taxon>
        <taxon>asterids</taxon>
        <taxon>lamiids</taxon>
        <taxon>Gentianales</taxon>
        <taxon>Apocynaceae</taxon>
        <taxon>Rauvolfioideae</taxon>
        <taxon>Vinceae</taxon>
        <taxon>Catharanthinae</taxon>
        <taxon>Catharanthus</taxon>
    </lineage>
</organism>
<comment type="caution">
    <text evidence="1">The sequence shown here is derived from an EMBL/GenBank/DDBJ whole genome shotgun (WGS) entry which is preliminary data.</text>
</comment>
<sequence length="219" mass="25281">MDEETTNRGPRFERFRAELDVENPKFEVGMIFTSKHVLKDDIKSHRRQLEFRFVKGVDMDEFMEKVHRYLNYPISRDQAYRRRKYAKEIIERKCKNCGALGHNKRICKSSEQRVEDEGPTQGLQQSVLFDLVQTSQTSRLINFHSSEMMDALFASAQQATIHTSTQISENVVDSSSVTVPKPIDAQVKDGPEKKRRKCTFCKEVGHNKLTCPTGKGKHV</sequence>
<accession>A0ACB9ZXK8</accession>
<name>A0ACB9ZXK8_CATRO</name>
<evidence type="ECO:0000313" key="2">
    <source>
        <dbReference type="Proteomes" id="UP001060085"/>
    </source>
</evidence>
<keyword evidence="2" id="KW-1185">Reference proteome</keyword>
<proteinExistence type="predicted"/>
<dbReference type="Proteomes" id="UP001060085">
    <property type="component" value="Linkage Group LG07"/>
</dbReference>
<reference evidence="2" key="1">
    <citation type="journal article" date="2023" name="Nat. Plants">
        <title>Single-cell RNA sequencing provides a high-resolution roadmap for understanding the multicellular compartmentation of specialized metabolism.</title>
        <authorList>
            <person name="Sun S."/>
            <person name="Shen X."/>
            <person name="Li Y."/>
            <person name="Li Y."/>
            <person name="Wang S."/>
            <person name="Li R."/>
            <person name="Zhang H."/>
            <person name="Shen G."/>
            <person name="Guo B."/>
            <person name="Wei J."/>
            <person name="Xu J."/>
            <person name="St-Pierre B."/>
            <person name="Chen S."/>
            <person name="Sun C."/>
        </authorList>
    </citation>
    <scope>NUCLEOTIDE SEQUENCE [LARGE SCALE GENOMIC DNA]</scope>
</reference>
<dbReference type="EMBL" id="CM044707">
    <property type="protein sequence ID" value="KAI5653246.1"/>
    <property type="molecule type" value="Genomic_DNA"/>
</dbReference>
<protein>
    <submittedName>
        <fullName evidence="1">Uncharacterized protein</fullName>
    </submittedName>
</protein>
<gene>
    <name evidence="1" type="ORF">M9H77_30433</name>
</gene>
<evidence type="ECO:0000313" key="1">
    <source>
        <dbReference type="EMBL" id="KAI5653246.1"/>
    </source>
</evidence>